<sequence>MKTNELKPLMCGSMRILKEFTESQNSNRYPNFNFTILDYFDDGDDFDIVIDSLSGRLISERSSESPSTSRKEPSASTDSSLIPCSEIKVSEHVRKLIFD</sequence>
<name>A0A4Y2FBR6_ARAVE</name>
<feature type="region of interest" description="Disordered" evidence="1">
    <location>
        <begin position="60"/>
        <end position="80"/>
    </location>
</feature>
<proteinExistence type="predicted"/>
<evidence type="ECO:0000256" key="1">
    <source>
        <dbReference type="SAM" id="MobiDB-lite"/>
    </source>
</evidence>
<dbReference type="Proteomes" id="UP000499080">
    <property type="component" value="Unassembled WGS sequence"/>
</dbReference>
<gene>
    <name evidence="2" type="ORF">AVEN_40973_1</name>
</gene>
<reference evidence="2 3" key="1">
    <citation type="journal article" date="2019" name="Sci. Rep.">
        <title>Orb-weaving spider Araneus ventricosus genome elucidates the spidroin gene catalogue.</title>
        <authorList>
            <person name="Kono N."/>
            <person name="Nakamura H."/>
            <person name="Ohtoshi R."/>
            <person name="Moran D.A.P."/>
            <person name="Shinohara A."/>
            <person name="Yoshida Y."/>
            <person name="Fujiwara M."/>
            <person name="Mori M."/>
            <person name="Tomita M."/>
            <person name="Arakawa K."/>
        </authorList>
    </citation>
    <scope>NUCLEOTIDE SEQUENCE [LARGE SCALE GENOMIC DNA]</scope>
</reference>
<evidence type="ECO:0000313" key="2">
    <source>
        <dbReference type="EMBL" id="GBM38098.1"/>
    </source>
</evidence>
<feature type="compositionally biased region" description="Basic and acidic residues" evidence="1">
    <location>
        <begin position="60"/>
        <end position="73"/>
    </location>
</feature>
<dbReference type="EMBL" id="BGPR01000858">
    <property type="protein sequence ID" value="GBM38098.1"/>
    <property type="molecule type" value="Genomic_DNA"/>
</dbReference>
<evidence type="ECO:0000313" key="3">
    <source>
        <dbReference type="Proteomes" id="UP000499080"/>
    </source>
</evidence>
<comment type="caution">
    <text evidence="2">The sequence shown here is derived from an EMBL/GenBank/DDBJ whole genome shotgun (WGS) entry which is preliminary data.</text>
</comment>
<organism evidence="2 3">
    <name type="scientific">Araneus ventricosus</name>
    <name type="common">Orbweaver spider</name>
    <name type="synonym">Epeira ventricosa</name>
    <dbReference type="NCBI Taxonomy" id="182803"/>
    <lineage>
        <taxon>Eukaryota</taxon>
        <taxon>Metazoa</taxon>
        <taxon>Ecdysozoa</taxon>
        <taxon>Arthropoda</taxon>
        <taxon>Chelicerata</taxon>
        <taxon>Arachnida</taxon>
        <taxon>Araneae</taxon>
        <taxon>Araneomorphae</taxon>
        <taxon>Entelegynae</taxon>
        <taxon>Araneoidea</taxon>
        <taxon>Araneidae</taxon>
        <taxon>Araneus</taxon>
    </lineage>
</organism>
<keyword evidence="3" id="KW-1185">Reference proteome</keyword>
<dbReference type="AlphaFoldDB" id="A0A4Y2FBR6"/>
<accession>A0A4Y2FBR6</accession>
<protein>
    <submittedName>
        <fullName evidence="2">Uncharacterized protein</fullName>
    </submittedName>
</protein>